<comment type="caution">
    <text evidence="1">The sequence shown here is derived from an EMBL/GenBank/DDBJ whole genome shotgun (WGS) entry which is preliminary data.</text>
</comment>
<organism evidence="1">
    <name type="scientific">Tanacetum cinerariifolium</name>
    <name type="common">Dalmatian daisy</name>
    <name type="synonym">Chrysanthemum cinerariifolium</name>
    <dbReference type="NCBI Taxonomy" id="118510"/>
    <lineage>
        <taxon>Eukaryota</taxon>
        <taxon>Viridiplantae</taxon>
        <taxon>Streptophyta</taxon>
        <taxon>Embryophyta</taxon>
        <taxon>Tracheophyta</taxon>
        <taxon>Spermatophyta</taxon>
        <taxon>Magnoliopsida</taxon>
        <taxon>eudicotyledons</taxon>
        <taxon>Gunneridae</taxon>
        <taxon>Pentapetalae</taxon>
        <taxon>asterids</taxon>
        <taxon>campanulids</taxon>
        <taxon>Asterales</taxon>
        <taxon>Asteraceae</taxon>
        <taxon>Asteroideae</taxon>
        <taxon>Anthemideae</taxon>
        <taxon>Anthemidinae</taxon>
        <taxon>Tanacetum</taxon>
    </lineage>
</organism>
<dbReference type="AlphaFoldDB" id="A0A6L2NWV3"/>
<gene>
    <name evidence="1" type="ORF">Tci_062075</name>
</gene>
<evidence type="ECO:0008006" key="2">
    <source>
        <dbReference type="Google" id="ProtNLM"/>
    </source>
</evidence>
<dbReference type="EMBL" id="BKCJ010010109">
    <property type="protein sequence ID" value="GEU90097.1"/>
    <property type="molecule type" value="Genomic_DNA"/>
</dbReference>
<reference evidence="1" key="1">
    <citation type="journal article" date="2019" name="Sci. Rep.">
        <title>Draft genome of Tanacetum cinerariifolium, the natural source of mosquito coil.</title>
        <authorList>
            <person name="Yamashiro T."/>
            <person name="Shiraishi A."/>
            <person name="Satake H."/>
            <person name="Nakayama K."/>
        </authorList>
    </citation>
    <scope>NUCLEOTIDE SEQUENCE</scope>
</reference>
<name>A0A6L2NWV3_TANCI</name>
<evidence type="ECO:0000313" key="1">
    <source>
        <dbReference type="EMBL" id="GEU90097.1"/>
    </source>
</evidence>
<accession>A0A6L2NWV3</accession>
<sequence length="194" mass="21857">MPEFTSKYGISEDMNPKLPSPEDRIVDFPEGKVGVYTKLFEFANFRIPLSQFLFDNLGHYQIHLSQLYAIGVAKVDERVFPTVMDWRTHAPKDEMPAANTYSMSDLAVLNTHMDLFNLISAPNPSKVKTGLRPRVAHEVPLLTAIARWMIDMEDPDATTESSGTPSVIPPKMCVAAEYYPRALLHNTTAQDTRE</sequence>
<protein>
    <recommendedName>
        <fullName evidence="2">Transposase (Putative), gypsy type</fullName>
    </recommendedName>
</protein>
<proteinExistence type="predicted"/>